<feature type="domain" description="SpoVT-AbrB" evidence="1">
    <location>
        <begin position="8"/>
        <end position="50"/>
    </location>
</feature>
<dbReference type="InterPro" id="IPR007159">
    <property type="entry name" value="SpoVT-AbrB_dom"/>
</dbReference>
<evidence type="ECO:0000259" key="1">
    <source>
        <dbReference type="SMART" id="SM00966"/>
    </source>
</evidence>
<proteinExistence type="predicted"/>
<reference evidence="2 3" key="1">
    <citation type="submission" date="2023-08" db="EMBL/GenBank/DDBJ databases">
        <title>Draft genome sequence of Algoriphagus confluentis.</title>
        <authorList>
            <person name="Takatani N."/>
            <person name="Hosokawa M."/>
            <person name="Sawabe T."/>
        </authorList>
    </citation>
    <scope>NUCLEOTIDE SEQUENCE [LARGE SCALE GENOMIC DNA]</scope>
    <source>
        <strain evidence="2 3">NBRC 111222</strain>
    </source>
</reference>
<dbReference type="SMART" id="SM00966">
    <property type="entry name" value="SpoVT_AbrB"/>
    <property type="match status" value="1"/>
</dbReference>
<keyword evidence="3" id="KW-1185">Reference proteome</keyword>
<dbReference type="RefSeq" id="WP_338223386.1">
    <property type="nucleotide sequence ID" value="NZ_BTPD01000003.1"/>
</dbReference>
<organism evidence="2 3">
    <name type="scientific">Algoriphagus confluentis</name>
    <dbReference type="NCBI Taxonomy" id="1697556"/>
    <lineage>
        <taxon>Bacteria</taxon>
        <taxon>Pseudomonadati</taxon>
        <taxon>Bacteroidota</taxon>
        <taxon>Cytophagia</taxon>
        <taxon>Cytophagales</taxon>
        <taxon>Cyclobacteriaceae</taxon>
        <taxon>Algoriphagus</taxon>
    </lineage>
</organism>
<gene>
    <name evidence="2" type="ORF">Aconfl_12820</name>
</gene>
<dbReference type="Proteomes" id="UP001338309">
    <property type="component" value="Unassembled WGS sequence"/>
</dbReference>
<dbReference type="EMBL" id="BTPD01000003">
    <property type="protein sequence ID" value="GMQ28639.1"/>
    <property type="molecule type" value="Genomic_DNA"/>
</dbReference>
<evidence type="ECO:0000313" key="3">
    <source>
        <dbReference type="Proteomes" id="UP001338309"/>
    </source>
</evidence>
<comment type="caution">
    <text evidence="2">The sequence shown here is derived from an EMBL/GenBank/DDBJ whole genome shotgun (WGS) entry which is preliminary data.</text>
</comment>
<name>A0ABQ6PKZ9_9BACT</name>
<evidence type="ECO:0000313" key="2">
    <source>
        <dbReference type="EMBL" id="GMQ28639.1"/>
    </source>
</evidence>
<dbReference type="InterPro" id="IPR037914">
    <property type="entry name" value="SpoVT-AbrB_sf"/>
</dbReference>
<dbReference type="SUPFAM" id="SSF89447">
    <property type="entry name" value="AbrB/MazE/MraZ-like"/>
    <property type="match status" value="1"/>
</dbReference>
<accession>A0ABQ6PKZ9</accession>
<dbReference type="Gene3D" id="2.10.260.10">
    <property type="match status" value="1"/>
</dbReference>
<sequence length="97" mass="11124">MAIEKTLTSVGNSKALIIPSDLIKKYGLESVIIEETAEGLLIRSARKESDFQKKLERLKKYKNEVYSQIELEVNDPEVKEYYSNPQNNFSEADPEVK</sequence>
<protein>
    <recommendedName>
        <fullName evidence="1">SpoVT-AbrB domain-containing protein</fullName>
    </recommendedName>
</protein>